<comment type="catalytic activity">
    <reaction evidence="7">
        <text>6-diphospho-1D-myo-inositol pentakisphosphate + H2O = 1D-myo-inositol hexakisphosphate + phosphate + H(+)</text>
        <dbReference type="Rhea" id="RHEA:79703"/>
        <dbReference type="ChEBI" id="CHEBI:15377"/>
        <dbReference type="ChEBI" id="CHEBI:15378"/>
        <dbReference type="ChEBI" id="CHEBI:43474"/>
        <dbReference type="ChEBI" id="CHEBI:58130"/>
        <dbReference type="ChEBI" id="CHEBI:230534"/>
        <dbReference type="EC" id="3.6.1.52"/>
    </reaction>
    <physiologicalReaction direction="left-to-right" evidence="7">
        <dbReference type="Rhea" id="RHEA:79704"/>
    </physiologicalReaction>
</comment>
<dbReference type="CDD" id="cd14528">
    <property type="entry name" value="PFA-DSP_Siw14"/>
    <property type="match status" value="1"/>
</dbReference>
<dbReference type="InterPro" id="IPR020422">
    <property type="entry name" value="TYR_PHOSPHATASE_DUAL_dom"/>
</dbReference>
<evidence type="ECO:0000256" key="3">
    <source>
        <dbReference type="ARBA" id="ARBA00044949"/>
    </source>
</evidence>
<dbReference type="Pfam" id="PF03162">
    <property type="entry name" value="Y_phosphatase2"/>
    <property type="match status" value="1"/>
</dbReference>
<evidence type="ECO:0000256" key="5">
    <source>
        <dbReference type="ARBA" id="ARBA00047562"/>
    </source>
</evidence>
<name>A0A7S4C071_CHRCT</name>
<accession>A0A7S4C071</accession>
<comment type="catalytic activity">
    <reaction evidence="5">
        <text>3,5-bis(diphospho)-1D-myo-inositol 1,2,4,6-tetrakisphosphate + H2O = 3-diphospho-1D-myo-inositol 1,2,4,5,6-pentakisphosphate + phosphate + 2 H(+)</text>
        <dbReference type="Rhea" id="RHEA:56312"/>
        <dbReference type="ChEBI" id="CHEBI:15377"/>
        <dbReference type="ChEBI" id="CHEBI:15378"/>
        <dbReference type="ChEBI" id="CHEBI:43474"/>
        <dbReference type="ChEBI" id="CHEBI:140372"/>
        <dbReference type="ChEBI" id="CHEBI:140374"/>
        <dbReference type="EC" id="3.6.1.52"/>
    </reaction>
    <physiologicalReaction direction="left-to-right" evidence="5">
        <dbReference type="Rhea" id="RHEA:56313"/>
    </physiologicalReaction>
</comment>
<feature type="domain" description="Tyrosine-protein phosphatase" evidence="8">
    <location>
        <begin position="9"/>
        <end position="158"/>
    </location>
</feature>
<protein>
    <recommendedName>
        <fullName evidence="1">diphosphoinositol-polyphosphate diphosphatase</fullName>
        <ecNumber evidence="1">3.6.1.52</ecNumber>
    </recommendedName>
</protein>
<dbReference type="GO" id="GO:0016791">
    <property type="term" value="F:phosphatase activity"/>
    <property type="evidence" value="ECO:0007669"/>
    <property type="project" value="InterPro"/>
</dbReference>
<dbReference type="GO" id="GO:0008486">
    <property type="term" value="F:diphosphoinositol-polyphosphate diphosphatase activity"/>
    <property type="evidence" value="ECO:0007669"/>
    <property type="project" value="UniProtKB-EC"/>
</dbReference>
<keyword evidence="2" id="KW-0378">Hydrolase</keyword>
<dbReference type="PROSITE" id="PS50054">
    <property type="entry name" value="TYR_PHOSPHATASE_DUAL"/>
    <property type="match status" value="1"/>
</dbReference>
<proteinExistence type="inferred from homology"/>
<dbReference type="InterPro" id="IPR004861">
    <property type="entry name" value="Siw14-like"/>
</dbReference>
<evidence type="ECO:0000313" key="9">
    <source>
        <dbReference type="EMBL" id="CAE0782488.1"/>
    </source>
</evidence>
<dbReference type="PRINTS" id="PR01911">
    <property type="entry name" value="PFDSPHPHTASE"/>
</dbReference>
<dbReference type="AlphaFoldDB" id="A0A7S4C071"/>
<organism evidence="9">
    <name type="scientific">Chrysotila carterae</name>
    <name type="common">Marine alga</name>
    <name type="synonym">Syracosphaera carterae</name>
    <dbReference type="NCBI Taxonomy" id="13221"/>
    <lineage>
        <taxon>Eukaryota</taxon>
        <taxon>Haptista</taxon>
        <taxon>Haptophyta</taxon>
        <taxon>Prymnesiophyceae</taxon>
        <taxon>Isochrysidales</taxon>
        <taxon>Isochrysidaceae</taxon>
        <taxon>Chrysotila</taxon>
    </lineage>
</organism>
<dbReference type="InterPro" id="IPR029021">
    <property type="entry name" value="Prot-tyrosine_phosphatase-like"/>
</dbReference>
<dbReference type="PANTHER" id="PTHR31126">
    <property type="entry name" value="TYROSINE-PROTEIN PHOSPHATASE"/>
    <property type="match status" value="1"/>
</dbReference>
<comment type="catalytic activity">
    <reaction evidence="6">
        <text>1,5-bis(diphospho)-1D-myo-inositol 2,3,4,6-tetrakisphosphate + H2O = 1-diphospho-1D-myo-inositol 2,3,4,5,6-pentakisphosphate + phosphate + 2 H(+)</text>
        <dbReference type="Rhea" id="RHEA:79699"/>
        <dbReference type="ChEBI" id="CHEBI:15377"/>
        <dbReference type="ChEBI" id="CHEBI:15378"/>
        <dbReference type="ChEBI" id="CHEBI:43474"/>
        <dbReference type="ChEBI" id="CHEBI:74946"/>
        <dbReference type="ChEBI" id="CHEBI:77983"/>
        <dbReference type="EC" id="3.6.1.52"/>
    </reaction>
    <physiologicalReaction direction="left-to-right" evidence="6">
        <dbReference type="Rhea" id="RHEA:79700"/>
    </physiologicalReaction>
</comment>
<evidence type="ECO:0000259" key="8">
    <source>
        <dbReference type="PROSITE" id="PS50054"/>
    </source>
</evidence>
<dbReference type="EC" id="3.6.1.52" evidence="1"/>
<evidence type="ECO:0000256" key="4">
    <source>
        <dbReference type="ARBA" id="ARBA00047342"/>
    </source>
</evidence>
<dbReference type="InterPro" id="IPR016130">
    <property type="entry name" value="Tyr_Pase_AS"/>
</dbReference>
<comment type="similarity">
    <text evidence="3">Belongs to the protein-tyrosine phosphatase family. Atypical dual-specificity phosphatase Siw14-like subfamily.</text>
</comment>
<evidence type="ECO:0000256" key="7">
    <source>
        <dbReference type="ARBA" id="ARBA00048424"/>
    </source>
</evidence>
<evidence type="ECO:0000256" key="6">
    <source>
        <dbReference type="ARBA" id="ARBA00047927"/>
    </source>
</evidence>
<dbReference type="InterPro" id="IPR020428">
    <property type="entry name" value="PFA-DSPs"/>
</dbReference>
<dbReference type="GO" id="GO:0005737">
    <property type="term" value="C:cytoplasm"/>
    <property type="evidence" value="ECO:0007669"/>
    <property type="project" value="TreeGrafter"/>
</dbReference>
<evidence type="ECO:0000256" key="1">
    <source>
        <dbReference type="ARBA" id="ARBA00012527"/>
    </source>
</evidence>
<evidence type="ECO:0000256" key="2">
    <source>
        <dbReference type="ARBA" id="ARBA00022801"/>
    </source>
</evidence>
<gene>
    <name evidence="9" type="ORF">PCAR00345_LOCUS35190</name>
</gene>
<reference evidence="9" key="1">
    <citation type="submission" date="2021-01" db="EMBL/GenBank/DDBJ databases">
        <authorList>
            <person name="Corre E."/>
            <person name="Pelletier E."/>
            <person name="Niang G."/>
            <person name="Scheremetjew M."/>
            <person name="Finn R."/>
            <person name="Kale V."/>
            <person name="Holt S."/>
            <person name="Cochrane G."/>
            <person name="Meng A."/>
            <person name="Brown T."/>
            <person name="Cohen L."/>
        </authorList>
    </citation>
    <scope>NUCLEOTIDE SEQUENCE</scope>
    <source>
        <strain evidence="9">CCMP645</strain>
    </source>
</reference>
<dbReference type="Gene3D" id="3.90.190.10">
    <property type="entry name" value="Protein tyrosine phosphatase superfamily"/>
    <property type="match status" value="1"/>
</dbReference>
<sequence>MGELIPPSNFSMVWKGVYRSGFPTRKNFSFLAQLQLRTVLFLCPEEYPDSNLQFLEENGIQLLKFGVIGNKEPFDEIPIEMIKLALDAVLDARNHPLLIHCNQGKHRTGCLVGCIRNAQHWSLVSIFDEYRRFAGDKARVADQQFIERFREYTVPKARGESTEPPSLAPPIQR</sequence>
<dbReference type="PROSITE" id="PS00383">
    <property type="entry name" value="TYR_PHOSPHATASE_1"/>
    <property type="match status" value="1"/>
</dbReference>
<dbReference type="SUPFAM" id="SSF52799">
    <property type="entry name" value="(Phosphotyrosine protein) phosphatases II"/>
    <property type="match status" value="1"/>
</dbReference>
<comment type="catalytic activity">
    <reaction evidence="4">
        <text>5-diphospho-1D-myo-inositol 1,2,3,4,6-pentakisphosphate + H2O = 1D-myo-inositol hexakisphosphate + phosphate + H(+)</text>
        <dbReference type="Rhea" id="RHEA:22384"/>
        <dbReference type="ChEBI" id="CHEBI:15377"/>
        <dbReference type="ChEBI" id="CHEBI:15378"/>
        <dbReference type="ChEBI" id="CHEBI:43474"/>
        <dbReference type="ChEBI" id="CHEBI:58130"/>
        <dbReference type="ChEBI" id="CHEBI:58628"/>
        <dbReference type="EC" id="3.6.1.52"/>
    </reaction>
    <physiologicalReaction direction="left-to-right" evidence="4">
        <dbReference type="Rhea" id="RHEA:22385"/>
    </physiologicalReaction>
</comment>
<dbReference type="PANTHER" id="PTHR31126:SF48">
    <property type="entry name" value="INOSITOL PHOSPHATASE SIW14"/>
    <property type="match status" value="1"/>
</dbReference>
<dbReference type="FunFam" id="3.90.190.10:FF:000024">
    <property type="entry name" value="probable tyrosine-protein phosphatase At1g05000"/>
    <property type="match status" value="1"/>
</dbReference>
<dbReference type="EMBL" id="HBIZ01054920">
    <property type="protein sequence ID" value="CAE0782488.1"/>
    <property type="molecule type" value="Transcribed_RNA"/>
</dbReference>